<evidence type="ECO:0000256" key="7">
    <source>
        <dbReference type="ARBA" id="ARBA00022827"/>
    </source>
</evidence>
<accession>A0A022PUA1</accession>
<evidence type="ECO:0000259" key="10">
    <source>
        <dbReference type="PROSITE" id="PS51387"/>
    </source>
</evidence>
<dbReference type="GO" id="GO:0016491">
    <property type="term" value="F:oxidoreductase activity"/>
    <property type="evidence" value="ECO:0007669"/>
    <property type="project" value="UniProtKB-KW"/>
</dbReference>
<dbReference type="InterPro" id="IPR006094">
    <property type="entry name" value="Oxid_FAD_bind_N"/>
</dbReference>
<keyword evidence="6" id="KW-0732">Signal</keyword>
<evidence type="ECO:0000256" key="9">
    <source>
        <dbReference type="ARBA" id="ARBA00023180"/>
    </source>
</evidence>
<evidence type="ECO:0000313" key="11">
    <source>
        <dbReference type="EMBL" id="EYU19099.1"/>
    </source>
</evidence>
<proteinExistence type="inferred from homology"/>
<dbReference type="Pfam" id="PF08031">
    <property type="entry name" value="BBE"/>
    <property type="match status" value="1"/>
</dbReference>
<evidence type="ECO:0000256" key="3">
    <source>
        <dbReference type="ARBA" id="ARBA00005466"/>
    </source>
</evidence>
<dbReference type="InterPro" id="IPR012951">
    <property type="entry name" value="BBE"/>
</dbReference>
<dbReference type="OMA" id="WHEESIK"/>
<evidence type="ECO:0000256" key="8">
    <source>
        <dbReference type="ARBA" id="ARBA00023002"/>
    </source>
</evidence>
<dbReference type="STRING" id="4155.A0A022PUA1"/>
<dbReference type="InterPro" id="IPR016167">
    <property type="entry name" value="FAD-bd_PCMH_sub1"/>
</dbReference>
<evidence type="ECO:0000256" key="2">
    <source>
        <dbReference type="ARBA" id="ARBA00004913"/>
    </source>
</evidence>
<evidence type="ECO:0000313" key="12">
    <source>
        <dbReference type="Proteomes" id="UP000030748"/>
    </source>
</evidence>
<keyword evidence="12" id="KW-1185">Reference proteome</keyword>
<dbReference type="Gene3D" id="3.40.462.20">
    <property type="match status" value="1"/>
</dbReference>
<comment type="cofactor">
    <cofactor evidence="1">
        <name>FAD</name>
        <dbReference type="ChEBI" id="CHEBI:57692"/>
    </cofactor>
</comment>
<evidence type="ECO:0000256" key="5">
    <source>
        <dbReference type="ARBA" id="ARBA00022630"/>
    </source>
</evidence>
<evidence type="ECO:0000256" key="6">
    <source>
        <dbReference type="ARBA" id="ARBA00022729"/>
    </source>
</evidence>
<sequence length="547" mass="61473">MAYLPSNITLGIFLVLIFFFTNHIILGFGASSTDSAGFLECLTVELQSSNSATSHLIYTPNNSSYATLIQVENQRPAATFPEKPLLIFTPFYEHEIRSAIHCSKKLGVEIRLRSGGHDYEGLSSASQVPFMVVDLRNLRTVTIAADEKTAWVQVGATLGQFYHTLAQKSRTLAFTAGVCPTVGVGGHFSGGGYSMMSRKHGLAADNIVDARVMNADGRILNRRSMGEDLFWAIRGGGGTSFGVVLAFKVNLVTVPETVTVFNVTRTSEQNATQLLHRWQYIADKIDDNLSTRIFMKSVTSPTTGKRTIAASFTTLYLGGVQDLLPLMKEQFPELGLVEKDCTEMSWIESVLFFARLHNKPLDILLDTTPPTRQFYKGKSDFVQEPIPVDGLQGIWRFMHEEDELNMELQFSPYGGKMNSFSESETPFPHRSGNIFMIEYGLYWYLPGKEEAEKHLNWMRRFYAYMATYASKSPRQAYTNYRDLDLGMTSLHSGNNNSTSYEQARVWGVKYFANNFDRLVRVKTMVDPTNFFRNEQSIPPYVASAYSS</sequence>
<name>A0A022PUA1_ERYGU</name>
<dbReference type="Gene3D" id="3.30.43.10">
    <property type="entry name" value="Uridine Diphospho-n-acetylenolpyruvylglucosamine Reductase, domain 2"/>
    <property type="match status" value="1"/>
</dbReference>
<dbReference type="GO" id="GO:0071949">
    <property type="term" value="F:FAD binding"/>
    <property type="evidence" value="ECO:0007669"/>
    <property type="project" value="InterPro"/>
</dbReference>
<dbReference type="Gene3D" id="3.30.465.10">
    <property type="match status" value="1"/>
</dbReference>
<dbReference type="Pfam" id="PF01565">
    <property type="entry name" value="FAD_binding_4"/>
    <property type="match status" value="1"/>
</dbReference>
<dbReference type="InterPro" id="IPR036318">
    <property type="entry name" value="FAD-bd_PCMH-like_sf"/>
</dbReference>
<gene>
    <name evidence="11" type="ORF">MIMGU_mgv1a004045mg</name>
</gene>
<dbReference type="PROSITE" id="PS51387">
    <property type="entry name" value="FAD_PCMH"/>
    <property type="match status" value="1"/>
</dbReference>
<keyword evidence="9" id="KW-0325">Glycoprotein</keyword>
<dbReference type="InterPro" id="IPR016169">
    <property type="entry name" value="FAD-bd_PCMH_sub2"/>
</dbReference>
<dbReference type="AlphaFoldDB" id="A0A022PUA1"/>
<evidence type="ECO:0000256" key="1">
    <source>
        <dbReference type="ARBA" id="ARBA00001974"/>
    </source>
</evidence>
<keyword evidence="7" id="KW-0274">FAD</keyword>
<keyword evidence="5" id="KW-0285">Flavoprotein</keyword>
<dbReference type="SUPFAM" id="SSF56176">
    <property type="entry name" value="FAD-binding/transporter-associated domain-like"/>
    <property type="match status" value="1"/>
</dbReference>
<dbReference type="OrthoDB" id="407275at2759"/>
<protein>
    <recommendedName>
        <fullName evidence="10">FAD-binding PCMH-type domain-containing protein</fullName>
    </recommendedName>
</protein>
<dbReference type="PhylomeDB" id="A0A022PUA1"/>
<dbReference type="eggNOG" id="ENOG502QQWK">
    <property type="taxonomic scope" value="Eukaryota"/>
</dbReference>
<dbReference type="Proteomes" id="UP000030748">
    <property type="component" value="Unassembled WGS sequence"/>
</dbReference>
<dbReference type="PANTHER" id="PTHR32448">
    <property type="entry name" value="OS08G0158400 PROTEIN"/>
    <property type="match status" value="1"/>
</dbReference>
<comment type="similarity">
    <text evidence="3">Belongs to the oxygen-dependent FAD-linked oxidoreductase family.</text>
</comment>
<dbReference type="PROSITE" id="PS00862">
    <property type="entry name" value="OX2_COVAL_FAD"/>
    <property type="match status" value="1"/>
</dbReference>
<feature type="domain" description="FAD-binding PCMH-type" evidence="10">
    <location>
        <begin position="80"/>
        <end position="254"/>
    </location>
</feature>
<organism evidence="11 12">
    <name type="scientific">Erythranthe guttata</name>
    <name type="common">Yellow monkey flower</name>
    <name type="synonym">Mimulus guttatus</name>
    <dbReference type="NCBI Taxonomy" id="4155"/>
    <lineage>
        <taxon>Eukaryota</taxon>
        <taxon>Viridiplantae</taxon>
        <taxon>Streptophyta</taxon>
        <taxon>Embryophyta</taxon>
        <taxon>Tracheophyta</taxon>
        <taxon>Spermatophyta</taxon>
        <taxon>Magnoliopsida</taxon>
        <taxon>eudicotyledons</taxon>
        <taxon>Gunneridae</taxon>
        <taxon>Pentapetalae</taxon>
        <taxon>asterids</taxon>
        <taxon>lamiids</taxon>
        <taxon>Lamiales</taxon>
        <taxon>Phrymaceae</taxon>
        <taxon>Erythranthe</taxon>
    </lineage>
</organism>
<keyword evidence="8" id="KW-0560">Oxidoreductase</keyword>
<reference evidence="11 12" key="1">
    <citation type="journal article" date="2013" name="Proc. Natl. Acad. Sci. U.S.A.">
        <title>Fine-scale variation in meiotic recombination in Mimulus inferred from population shotgun sequencing.</title>
        <authorList>
            <person name="Hellsten U."/>
            <person name="Wright K.M."/>
            <person name="Jenkins J."/>
            <person name="Shu S."/>
            <person name="Yuan Y."/>
            <person name="Wessler S.R."/>
            <person name="Schmutz J."/>
            <person name="Willis J.H."/>
            <person name="Rokhsar D.S."/>
        </authorList>
    </citation>
    <scope>NUCLEOTIDE SEQUENCE [LARGE SCALE GENOMIC DNA]</scope>
    <source>
        <strain evidence="12">cv. DUN x IM62</strain>
    </source>
</reference>
<comment type="pathway">
    <text evidence="2">Alkaloid biosynthesis.</text>
</comment>
<dbReference type="KEGG" id="egt:105948825"/>
<dbReference type="InterPro" id="IPR016166">
    <property type="entry name" value="FAD-bd_PCMH"/>
</dbReference>
<dbReference type="InterPro" id="IPR006093">
    <property type="entry name" value="Oxy_OxRdtase_FAD_BS"/>
</dbReference>
<dbReference type="EMBL" id="KI632305">
    <property type="protein sequence ID" value="EYU19099.1"/>
    <property type="molecule type" value="Genomic_DNA"/>
</dbReference>
<keyword evidence="4" id="KW-0017">Alkaloid metabolism</keyword>
<evidence type="ECO:0000256" key="4">
    <source>
        <dbReference type="ARBA" id="ARBA00022589"/>
    </source>
</evidence>